<dbReference type="PANTHER" id="PTHR22604:SF105">
    <property type="entry name" value="TRANS-1,2-DIHYDROBENZENE-1,2-DIOL DEHYDROGENASE"/>
    <property type="match status" value="1"/>
</dbReference>
<dbReference type="PANTHER" id="PTHR22604">
    <property type="entry name" value="OXIDOREDUCTASES"/>
    <property type="match status" value="1"/>
</dbReference>
<keyword evidence="2" id="KW-0560">Oxidoreductase</keyword>
<feature type="domain" description="Gfo/Idh/MocA-like oxidoreductase N-terminal" evidence="3">
    <location>
        <begin position="5"/>
        <end position="122"/>
    </location>
</feature>
<dbReference type="InterPro" id="IPR000683">
    <property type="entry name" value="Gfo/Idh/MocA-like_OxRdtase_N"/>
</dbReference>
<dbReference type="Pfam" id="PF01408">
    <property type="entry name" value="GFO_IDH_MocA"/>
    <property type="match status" value="1"/>
</dbReference>
<dbReference type="InterPro" id="IPR036291">
    <property type="entry name" value="NAD(P)-bd_dom_sf"/>
</dbReference>
<dbReference type="EMBL" id="FXTB01000001">
    <property type="protein sequence ID" value="SMO35533.1"/>
    <property type="molecule type" value="Genomic_DNA"/>
</dbReference>
<feature type="domain" description="GFO/IDH/MocA-like oxidoreductase" evidence="4">
    <location>
        <begin position="133"/>
        <end position="250"/>
    </location>
</feature>
<reference evidence="5 6" key="1">
    <citation type="submission" date="2017-05" db="EMBL/GenBank/DDBJ databases">
        <authorList>
            <person name="Varghese N."/>
            <person name="Submissions S."/>
        </authorList>
    </citation>
    <scope>NUCLEOTIDE SEQUENCE [LARGE SCALE GENOMIC DNA]</scope>
    <source>
        <strain evidence="5 6">DSM 27040</strain>
    </source>
</reference>
<protein>
    <submittedName>
        <fullName evidence="5">Uncharacterized protein</fullName>
    </submittedName>
</protein>
<evidence type="ECO:0000256" key="2">
    <source>
        <dbReference type="ARBA" id="ARBA00023002"/>
    </source>
</evidence>
<dbReference type="InterPro" id="IPR055170">
    <property type="entry name" value="GFO_IDH_MocA-like_dom"/>
</dbReference>
<dbReference type="AlphaFoldDB" id="A0A521AL75"/>
<proteinExistence type="inferred from homology"/>
<evidence type="ECO:0000259" key="3">
    <source>
        <dbReference type="Pfam" id="PF01408"/>
    </source>
</evidence>
<dbReference type="Pfam" id="PF22725">
    <property type="entry name" value="GFO_IDH_MocA_C3"/>
    <property type="match status" value="1"/>
</dbReference>
<gene>
    <name evidence="5" type="ORF">SAMN06265379_101226</name>
</gene>
<organism evidence="5 6">
    <name type="scientific">Saccharicrinis carchari</name>
    <dbReference type="NCBI Taxonomy" id="1168039"/>
    <lineage>
        <taxon>Bacteria</taxon>
        <taxon>Pseudomonadati</taxon>
        <taxon>Bacteroidota</taxon>
        <taxon>Bacteroidia</taxon>
        <taxon>Marinilabiliales</taxon>
        <taxon>Marinilabiliaceae</taxon>
        <taxon>Saccharicrinis</taxon>
    </lineage>
</organism>
<dbReference type="OrthoDB" id="9795543at2"/>
<keyword evidence="6" id="KW-1185">Reference proteome</keyword>
<comment type="similarity">
    <text evidence="1">Belongs to the Gfo/Idh/MocA family.</text>
</comment>
<accession>A0A521AL75</accession>
<dbReference type="Proteomes" id="UP000319040">
    <property type="component" value="Unassembled WGS sequence"/>
</dbReference>
<sequence>MEKQIKIGVLGCAGIAQKAVIPSLKTLQEFTLSGVASRSTSKADDFASQFATKAYYSYDELLSPTLVDAIYIPLPNALHYQWVKTALQRGIHVLVEKSLACTLKEVVELNDLAKEQKLALVENFQFRFHKQLQAIKQLLADDTIGELRCVRSSFGFPPFKEQDNIRYQAALGGGALLDAGAYPIKIAQEILGTNLKVSAAKLSFDDNKKVDIWGGGFIAQKKGDLFAEIAFGFDHFYQCNLELWGSKGKIYTNRIFTAPPGYEAEIILETNEGKETIKVKADNHFANMLLYFHKLILNPELPEREYQQNINQAQLIEEFVRLAGN</sequence>
<evidence type="ECO:0000313" key="6">
    <source>
        <dbReference type="Proteomes" id="UP000319040"/>
    </source>
</evidence>
<dbReference type="SUPFAM" id="SSF55347">
    <property type="entry name" value="Glyceraldehyde-3-phosphate dehydrogenase-like, C-terminal domain"/>
    <property type="match status" value="1"/>
</dbReference>
<dbReference type="RefSeq" id="WP_142531633.1">
    <property type="nucleotide sequence ID" value="NZ_FXTB01000001.1"/>
</dbReference>
<dbReference type="SUPFAM" id="SSF51735">
    <property type="entry name" value="NAD(P)-binding Rossmann-fold domains"/>
    <property type="match status" value="1"/>
</dbReference>
<dbReference type="GO" id="GO:0000166">
    <property type="term" value="F:nucleotide binding"/>
    <property type="evidence" value="ECO:0007669"/>
    <property type="project" value="InterPro"/>
</dbReference>
<dbReference type="GO" id="GO:0016491">
    <property type="term" value="F:oxidoreductase activity"/>
    <property type="evidence" value="ECO:0007669"/>
    <property type="project" value="UniProtKB-KW"/>
</dbReference>
<evidence type="ECO:0000313" key="5">
    <source>
        <dbReference type="EMBL" id="SMO35533.1"/>
    </source>
</evidence>
<name>A0A521AL75_SACCC</name>
<evidence type="ECO:0000256" key="1">
    <source>
        <dbReference type="ARBA" id="ARBA00010928"/>
    </source>
</evidence>
<dbReference type="Gene3D" id="3.40.50.720">
    <property type="entry name" value="NAD(P)-binding Rossmann-like Domain"/>
    <property type="match status" value="1"/>
</dbReference>
<dbReference type="InterPro" id="IPR050984">
    <property type="entry name" value="Gfo/Idh/MocA_domain"/>
</dbReference>
<evidence type="ECO:0000259" key="4">
    <source>
        <dbReference type="Pfam" id="PF22725"/>
    </source>
</evidence>
<dbReference type="Gene3D" id="3.30.360.10">
    <property type="entry name" value="Dihydrodipicolinate Reductase, domain 2"/>
    <property type="match status" value="1"/>
</dbReference>